<dbReference type="AlphaFoldDB" id="A0A0C3CJL9"/>
<reference evidence="1 2" key="1">
    <citation type="submission" date="2014-04" db="EMBL/GenBank/DDBJ databases">
        <authorList>
            <consortium name="DOE Joint Genome Institute"/>
            <person name="Kuo A."/>
            <person name="Gay G."/>
            <person name="Dore J."/>
            <person name="Kohler A."/>
            <person name="Nagy L.G."/>
            <person name="Floudas D."/>
            <person name="Copeland A."/>
            <person name="Barry K.W."/>
            <person name="Cichocki N."/>
            <person name="Veneault-Fourrey C."/>
            <person name="LaButti K."/>
            <person name="Lindquist E.A."/>
            <person name="Lipzen A."/>
            <person name="Lundell T."/>
            <person name="Morin E."/>
            <person name="Murat C."/>
            <person name="Sun H."/>
            <person name="Tunlid A."/>
            <person name="Henrissat B."/>
            <person name="Grigoriev I.V."/>
            <person name="Hibbett D.S."/>
            <person name="Martin F."/>
            <person name="Nordberg H.P."/>
            <person name="Cantor M.N."/>
            <person name="Hua S.X."/>
        </authorList>
    </citation>
    <scope>NUCLEOTIDE SEQUENCE [LARGE SCALE GENOMIC DNA]</scope>
    <source>
        <strain evidence="2">h7</strain>
    </source>
</reference>
<accession>A0A0C3CJL9</accession>
<dbReference type="Proteomes" id="UP000053424">
    <property type="component" value="Unassembled WGS sequence"/>
</dbReference>
<name>A0A0C3CJL9_HEBCY</name>
<organism evidence="1 2">
    <name type="scientific">Hebeloma cylindrosporum</name>
    <dbReference type="NCBI Taxonomy" id="76867"/>
    <lineage>
        <taxon>Eukaryota</taxon>
        <taxon>Fungi</taxon>
        <taxon>Dikarya</taxon>
        <taxon>Basidiomycota</taxon>
        <taxon>Agaricomycotina</taxon>
        <taxon>Agaricomycetes</taxon>
        <taxon>Agaricomycetidae</taxon>
        <taxon>Agaricales</taxon>
        <taxon>Agaricineae</taxon>
        <taxon>Hymenogastraceae</taxon>
        <taxon>Hebeloma</taxon>
    </lineage>
</organism>
<protein>
    <submittedName>
        <fullName evidence="1">Uncharacterized protein</fullName>
    </submittedName>
</protein>
<keyword evidence="2" id="KW-1185">Reference proteome</keyword>
<sequence>MMLELTQTSTSNSLDTRCHSIHDTMLGYRSGERRMVHNFDIVDWHVYVMHLEHRSGETLVLYSLLPATTAKPFPGFYHRIARCMESLGISPWRPRYNMPICPRNNPPPHLERFPADRLELPTGIPLLHTYADMPVLRAKEWNDEDVPTFIPRVITT</sequence>
<evidence type="ECO:0000313" key="2">
    <source>
        <dbReference type="Proteomes" id="UP000053424"/>
    </source>
</evidence>
<dbReference type="EMBL" id="KN831774">
    <property type="protein sequence ID" value="KIM44294.1"/>
    <property type="molecule type" value="Genomic_DNA"/>
</dbReference>
<dbReference type="HOGENOM" id="CLU_1686821_0_0_1"/>
<gene>
    <name evidence="1" type="ORF">M413DRAFT_25720</name>
</gene>
<proteinExistence type="predicted"/>
<reference evidence="2" key="2">
    <citation type="submission" date="2015-01" db="EMBL/GenBank/DDBJ databases">
        <title>Evolutionary Origins and Diversification of the Mycorrhizal Mutualists.</title>
        <authorList>
            <consortium name="DOE Joint Genome Institute"/>
            <consortium name="Mycorrhizal Genomics Consortium"/>
            <person name="Kohler A."/>
            <person name="Kuo A."/>
            <person name="Nagy L.G."/>
            <person name="Floudas D."/>
            <person name="Copeland A."/>
            <person name="Barry K.W."/>
            <person name="Cichocki N."/>
            <person name="Veneault-Fourrey C."/>
            <person name="LaButti K."/>
            <person name="Lindquist E.A."/>
            <person name="Lipzen A."/>
            <person name="Lundell T."/>
            <person name="Morin E."/>
            <person name="Murat C."/>
            <person name="Riley R."/>
            <person name="Ohm R."/>
            <person name="Sun H."/>
            <person name="Tunlid A."/>
            <person name="Henrissat B."/>
            <person name="Grigoriev I.V."/>
            <person name="Hibbett D.S."/>
            <person name="Martin F."/>
        </authorList>
    </citation>
    <scope>NUCLEOTIDE SEQUENCE [LARGE SCALE GENOMIC DNA]</scope>
    <source>
        <strain evidence="2">h7</strain>
    </source>
</reference>
<evidence type="ECO:0000313" key="1">
    <source>
        <dbReference type="EMBL" id="KIM44294.1"/>
    </source>
</evidence>